<dbReference type="GO" id="GO:0005840">
    <property type="term" value="C:ribosome"/>
    <property type="evidence" value="ECO:0007669"/>
    <property type="project" value="UniProtKB-KW"/>
</dbReference>
<feature type="binding site" evidence="7">
    <location>
        <position position="19"/>
    </location>
    <ligand>
        <name>Zn(2+)</name>
        <dbReference type="ChEBI" id="CHEBI:29105"/>
    </ligand>
</feature>
<keyword evidence="2 7" id="KW-0699">rRNA-binding</keyword>
<evidence type="ECO:0000256" key="4">
    <source>
        <dbReference type="ARBA" id="ARBA00022980"/>
    </source>
</evidence>
<evidence type="ECO:0000256" key="2">
    <source>
        <dbReference type="ARBA" id="ARBA00022730"/>
    </source>
</evidence>
<dbReference type="InterPro" id="IPR002150">
    <property type="entry name" value="Ribosomal_bL31"/>
</dbReference>
<feature type="binding site" evidence="7">
    <location>
        <position position="37"/>
    </location>
    <ligand>
        <name>Zn(2+)</name>
        <dbReference type="ChEBI" id="CHEBI:29105"/>
    </ligand>
</feature>
<gene>
    <name evidence="7" type="primary">rpmE</name>
    <name evidence="8" type="ORF">COS78_00475</name>
</gene>
<dbReference type="SUPFAM" id="SSF143800">
    <property type="entry name" value="L28p-like"/>
    <property type="match status" value="1"/>
</dbReference>
<proteinExistence type="inferred from homology"/>
<comment type="similarity">
    <text evidence="1 7">Belongs to the bacterial ribosomal protein bL31 family. Type A subfamily.</text>
</comment>
<dbReference type="PANTHER" id="PTHR33280:SF1">
    <property type="entry name" value="LARGE RIBOSOMAL SUBUNIT PROTEIN BL31C"/>
    <property type="match status" value="1"/>
</dbReference>
<dbReference type="InterPro" id="IPR027491">
    <property type="entry name" value="Ribosomal_bL31_A"/>
</dbReference>
<keyword evidence="3 7" id="KW-0694">RNA-binding</keyword>
<comment type="subunit">
    <text evidence="7">Part of the 50S ribosomal subunit.</text>
</comment>
<protein>
    <recommendedName>
        <fullName evidence="6 7">Large ribosomal subunit protein bL31</fullName>
    </recommendedName>
</protein>
<dbReference type="PROSITE" id="PS01143">
    <property type="entry name" value="RIBOSOMAL_L31"/>
    <property type="match status" value="1"/>
</dbReference>
<evidence type="ECO:0000256" key="7">
    <source>
        <dbReference type="HAMAP-Rule" id="MF_00501"/>
    </source>
</evidence>
<keyword evidence="4 7" id="KW-0689">Ribosomal protein</keyword>
<dbReference type="PRINTS" id="PR01249">
    <property type="entry name" value="RIBOSOMALL31"/>
</dbReference>
<comment type="caution">
    <text evidence="8">The sequence shown here is derived from an EMBL/GenBank/DDBJ whole genome shotgun (WGS) entry which is preliminary data.</text>
</comment>
<evidence type="ECO:0000256" key="3">
    <source>
        <dbReference type="ARBA" id="ARBA00022884"/>
    </source>
</evidence>
<dbReference type="AlphaFoldDB" id="A0A2M7AT75"/>
<keyword evidence="7" id="KW-0862">Zinc</keyword>
<dbReference type="NCBIfam" id="TIGR00105">
    <property type="entry name" value="L31"/>
    <property type="match status" value="1"/>
</dbReference>
<dbReference type="EMBL" id="PEWA01000008">
    <property type="protein sequence ID" value="PIU73763.1"/>
    <property type="molecule type" value="Genomic_DNA"/>
</dbReference>
<evidence type="ECO:0000313" key="9">
    <source>
        <dbReference type="Proteomes" id="UP000231407"/>
    </source>
</evidence>
<dbReference type="NCBIfam" id="NF000612">
    <property type="entry name" value="PRK00019.1"/>
    <property type="match status" value="1"/>
</dbReference>
<evidence type="ECO:0000256" key="5">
    <source>
        <dbReference type="ARBA" id="ARBA00023274"/>
    </source>
</evidence>
<name>A0A2M7AT75_9BACT</name>
<dbReference type="GO" id="GO:1990904">
    <property type="term" value="C:ribonucleoprotein complex"/>
    <property type="evidence" value="ECO:0007669"/>
    <property type="project" value="UniProtKB-KW"/>
</dbReference>
<evidence type="ECO:0000256" key="6">
    <source>
        <dbReference type="ARBA" id="ARBA00035687"/>
    </source>
</evidence>
<dbReference type="GO" id="GO:0046872">
    <property type="term" value="F:metal ion binding"/>
    <property type="evidence" value="ECO:0007669"/>
    <property type="project" value="UniProtKB-KW"/>
</dbReference>
<dbReference type="Pfam" id="PF01197">
    <property type="entry name" value="Ribosomal_L31"/>
    <property type="match status" value="1"/>
</dbReference>
<accession>A0A2M7AT75</accession>
<reference evidence="9" key="1">
    <citation type="submission" date="2017-09" db="EMBL/GenBank/DDBJ databases">
        <title>Depth-based differentiation of microbial function through sediment-hosted aquifers and enrichment of novel symbionts in the deep terrestrial subsurface.</title>
        <authorList>
            <person name="Probst A.J."/>
            <person name="Ladd B."/>
            <person name="Jarett J.K."/>
            <person name="Geller-Mcgrath D.E."/>
            <person name="Sieber C.M.K."/>
            <person name="Emerson J.B."/>
            <person name="Anantharaman K."/>
            <person name="Thomas B.C."/>
            <person name="Malmstrom R."/>
            <person name="Stieglmeier M."/>
            <person name="Klingl A."/>
            <person name="Woyke T."/>
            <person name="Ryan C.M."/>
            <person name="Banfield J.F."/>
        </authorList>
    </citation>
    <scope>NUCLEOTIDE SEQUENCE [LARGE SCALE GENOMIC DNA]</scope>
</reference>
<evidence type="ECO:0000256" key="1">
    <source>
        <dbReference type="ARBA" id="ARBA00009296"/>
    </source>
</evidence>
<dbReference type="PANTHER" id="PTHR33280">
    <property type="entry name" value="50S RIBOSOMAL PROTEIN L31, CHLOROPLASTIC"/>
    <property type="match status" value="1"/>
</dbReference>
<dbReference type="HAMAP" id="MF_00501">
    <property type="entry name" value="Ribosomal_bL31_1"/>
    <property type="match status" value="1"/>
</dbReference>
<dbReference type="Proteomes" id="UP000231407">
    <property type="component" value="Unassembled WGS sequence"/>
</dbReference>
<comment type="cofactor">
    <cofactor evidence="7">
        <name>Zn(2+)</name>
        <dbReference type="ChEBI" id="CHEBI:29105"/>
    </cofactor>
    <text evidence="7">Binds 1 zinc ion per subunit.</text>
</comment>
<dbReference type="GO" id="GO:0006412">
    <property type="term" value="P:translation"/>
    <property type="evidence" value="ECO:0007669"/>
    <property type="project" value="UniProtKB-UniRule"/>
</dbReference>
<dbReference type="GO" id="GO:0019843">
    <property type="term" value="F:rRNA binding"/>
    <property type="evidence" value="ECO:0007669"/>
    <property type="project" value="UniProtKB-KW"/>
</dbReference>
<keyword evidence="5 7" id="KW-0687">Ribonucleoprotein</keyword>
<comment type="function">
    <text evidence="7">Binds the 23S rRNA.</text>
</comment>
<dbReference type="InterPro" id="IPR042105">
    <property type="entry name" value="Ribosomal_bL31_sf"/>
</dbReference>
<sequence>MKATIHPQYFDNCAVTCACGNKFTTGSTVEKIEVEVCSKCHPFFTGTQKFVNIKGRIDKFREKQAQGTAYKAKKLAKKSDKTKKIEKEKLN</sequence>
<evidence type="ECO:0000313" key="8">
    <source>
        <dbReference type="EMBL" id="PIU73763.1"/>
    </source>
</evidence>
<dbReference type="Gene3D" id="4.10.830.30">
    <property type="entry name" value="Ribosomal protein L31"/>
    <property type="match status" value="1"/>
</dbReference>
<dbReference type="GO" id="GO:0003735">
    <property type="term" value="F:structural constituent of ribosome"/>
    <property type="evidence" value="ECO:0007669"/>
    <property type="project" value="InterPro"/>
</dbReference>
<feature type="binding site" evidence="7">
    <location>
        <position position="17"/>
    </location>
    <ligand>
        <name>Zn(2+)</name>
        <dbReference type="ChEBI" id="CHEBI:29105"/>
    </ligand>
</feature>
<feature type="binding site" evidence="7">
    <location>
        <position position="40"/>
    </location>
    <ligand>
        <name>Zn(2+)</name>
        <dbReference type="ChEBI" id="CHEBI:29105"/>
    </ligand>
</feature>
<dbReference type="InterPro" id="IPR034704">
    <property type="entry name" value="Ribosomal_bL28/bL31-like_sf"/>
</dbReference>
<keyword evidence="7" id="KW-0479">Metal-binding</keyword>
<organism evidence="8 9">
    <name type="scientific">Candidatus Shapirobacteria bacterium CG06_land_8_20_14_3_00_40_12</name>
    <dbReference type="NCBI Taxonomy" id="1974881"/>
    <lineage>
        <taxon>Bacteria</taxon>
        <taxon>Candidatus Shapironibacteriota</taxon>
    </lineage>
</organism>